<comment type="cofactor">
    <cofactor evidence="6">
        <name>Mg(2+)</name>
        <dbReference type="ChEBI" id="CHEBI:18420"/>
    </cofactor>
</comment>
<comment type="function">
    <text evidence="1 6">Catalyzes the insertion of molybdate into adenylated molybdopterin with the concomitant release of AMP.</text>
</comment>
<dbReference type="Gene3D" id="3.40.980.10">
    <property type="entry name" value="MoaB/Mog-like domain"/>
    <property type="match status" value="1"/>
</dbReference>
<gene>
    <name evidence="8" type="ORF">QFW80_04310</name>
</gene>
<keyword evidence="6" id="KW-0808">Transferase</keyword>
<dbReference type="SUPFAM" id="SSF63882">
    <property type="entry name" value="MoeA N-terminal region -like"/>
    <property type="match status" value="1"/>
</dbReference>
<dbReference type="SUPFAM" id="SSF53218">
    <property type="entry name" value="Molybdenum cofactor biosynthesis proteins"/>
    <property type="match status" value="1"/>
</dbReference>
<evidence type="ECO:0000313" key="9">
    <source>
        <dbReference type="Proteomes" id="UP001156831"/>
    </source>
</evidence>
<dbReference type="SMART" id="SM00852">
    <property type="entry name" value="MoCF_biosynth"/>
    <property type="match status" value="1"/>
</dbReference>
<dbReference type="InterPro" id="IPR001453">
    <property type="entry name" value="MoaB/Mog_dom"/>
</dbReference>
<comment type="catalytic activity">
    <reaction evidence="5">
        <text>adenylyl-molybdopterin + molybdate = Mo-molybdopterin + AMP + H(+)</text>
        <dbReference type="Rhea" id="RHEA:35047"/>
        <dbReference type="ChEBI" id="CHEBI:15378"/>
        <dbReference type="ChEBI" id="CHEBI:36264"/>
        <dbReference type="ChEBI" id="CHEBI:62727"/>
        <dbReference type="ChEBI" id="CHEBI:71302"/>
        <dbReference type="ChEBI" id="CHEBI:456215"/>
        <dbReference type="EC" id="2.10.1.1"/>
    </reaction>
</comment>
<dbReference type="Pfam" id="PF03454">
    <property type="entry name" value="MoeA_C"/>
    <property type="match status" value="1"/>
</dbReference>
<dbReference type="Proteomes" id="UP001156831">
    <property type="component" value="Unassembled WGS sequence"/>
</dbReference>
<dbReference type="InterPro" id="IPR005111">
    <property type="entry name" value="MoeA_C_domain_IV"/>
</dbReference>
<keyword evidence="6" id="KW-0479">Metal-binding</keyword>
<dbReference type="RefSeq" id="WP_280600078.1">
    <property type="nucleotide sequence ID" value="NZ_JARXRN010000020.1"/>
</dbReference>
<dbReference type="InterPro" id="IPR038987">
    <property type="entry name" value="MoeA-like"/>
</dbReference>
<dbReference type="Pfam" id="PF00994">
    <property type="entry name" value="MoCF_biosynth"/>
    <property type="match status" value="1"/>
</dbReference>
<dbReference type="NCBIfam" id="NF045515">
    <property type="entry name" value="Glp_gephyrin"/>
    <property type="match status" value="1"/>
</dbReference>
<sequence>MSQPRFPTRIPYGQAREILARVAHVRRLPAEALPLARVQGRVLAADVAARIDVPSFDNSAMDGFAVRHADLGPDAVLTLAGEQFAGGPAAPALVAGECMRITTGAPLPAGSDTVLIREDARVEGGRVHVLQVPGRGRHVRRRGEDVETGALLASTGEVLTPARVALLAAQGIERVETARRPTVAVFCTGDELVEPGLPLGPGQIYNSNRDLLLGLLRAEGLEPVAWPTLPDDPARIESALRHAGEAFDLVLTCGGVSAGEKDHLPALLQRRGQVHFWKVWMRPGMPVLCADGGSLGPALFLCLPGNPVSVLATTLALARPLLDGLQGRAPRRHWRARLASPWRKRHERLEFLRGRLASGEDGVLWVEPDPADGSHRMRAAAGADALIVLGEGERDYPAGCVVDVLPY</sequence>
<name>A0ABT6JGZ1_9GAMM</name>
<comment type="pathway">
    <text evidence="2 6">Cofactor biosynthesis; molybdopterin biosynthesis.</text>
</comment>
<evidence type="ECO:0000256" key="1">
    <source>
        <dbReference type="ARBA" id="ARBA00002901"/>
    </source>
</evidence>
<reference evidence="8 9" key="1">
    <citation type="submission" date="2023-04" db="EMBL/GenBank/DDBJ databases">
        <title>Luteimonas sp. M1R5S18.</title>
        <authorList>
            <person name="Sun J.-Q."/>
        </authorList>
    </citation>
    <scope>NUCLEOTIDE SEQUENCE [LARGE SCALE GENOMIC DNA]</scope>
    <source>
        <strain evidence="8 9">M1R5S18</strain>
    </source>
</reference>
<comment type="similarity">
    <text evidence="3 6">Belongs to the MoeA family.</text>
</comment>
<accession>A0ABT6JGZ1</accession>
<dbReference type="Gene3D" id="2.170.190.11">
    <property type="entry name" value="Molybdopterin biosynthesis moea protein, domain 3"/>
    <property type="match status" value="1"/>
</dbReference>
<proteinExistence type="inferred from homology"/>
<dbReference type="InterPro" id="IPR036688">
    <property type="entry name" value="MoeA_C_domain_IV_sf"/>
</dbReference>
<evidence type="ECO:0000256" key="4">
    <source>
        <dbReference type="ARBA" id="ARBA00023150"/>
    </source>
</evidence>
<dbReference type="Gene3D" id="3.90.105.10">
    <property type="entry name" value="Molybdopterin biosynthesis moea protein, domain 2"/>
    <property type="match status" value="1"/>
</dbReference>
<evidence type="ECO:0000256" key="5">
    <source>
        <dbReference type="ARBA" id="ARBA00047317"/>
    </source>
</evidence>
<evidence type="ECO:0000256" key="3">
    <source>
        <dbReference type="ARBA" id="ARBA00010763"/>
    </source>
</evidence>
<dbReference type="EC" id="2.10.1.1" evidence="6"/>
<dbReference type="NCBIfam" id="TIGR00177">
    <property type="entry name" value="molyb_syn"/>
    <property type="match status" value="1"/>
</dbReference>
<protein>
    <recommendedName>
        <fullName evidence="6">Molybdopterin molybdenumtransferase</fullName>
        <ecNumber evidence="6">2.10.1.1</ecNumber>
    </recommendedName>
</protein>
<dbReference type="EMBL" id="JARXRN010000020">
    <property type="protein sequence ID" value="MDH5829740.1"/>
    <property type="molecule type" value="Genomic_DNA"/>
</dbReference>
<dbReference type="SUPFAM" id="SSF63867">
    <property type="entry name" value="MoeA C-terminal domain-like"/>
    <property type="match status" value="1"/>
</dbReference>
<feature type="domain" description="MoaB/Mog" evidence="7">
    <location>
        <begin position="184"/>
        <end position="324"/>
    </location>
</feature>
<keyword evidence="9" id="KW-1185">Reference proteome</keyword>
<dbReference type="InterPro" id="IPR036425">
    <property type="entry name" value="MoaB/Mog-like_dom_sf"/>
</dbReference>
<organism evidence="8 9">
    <name type="scientific">Luteimonas rhizosphaericola</name>
    <dbReference type="NCBI Taxonomy" id="3042024"/>
    <lineage>
        <taxon>Bacteria</taxon>
        <taxon>Pseudomonadati</taxon>
        <taxon>Pseudomonadota</taxon>
        <taxon>Gammaproteobacteria</taxon>
        <taxon>Lysobacterales</taxon>
        <taxon>Lysobacteraceae</taxon>
        <taxon>Luteimonas</taxon>
    </lineage>
</organism>
<keyword evidence="6" id="KW-0460">Magnesium</keyword>
<keyword evidence="6" id="KW-0500">Molybdenum</keyword>
<evidence type="ECO:0000313" key="8">
    <source>
        <dbReference type="EMBL" id="MDH5829740.1"/>
    </source>
</evidence>
<dbReference type="PANTHER" id="PTHR10192:SF5">
    <property type="entry name" value="GEPHYRIN"/>
    <property type="match status" value="1"/>
</dbReference>
<evidence type="ECO:0000256" key="6">
    <source>
        <dbReference type="RuleBase" id="RU365090"/>
    </source>
</evidence>
<evidence type="ECO:0000259" key="7">
    <source>
        <dbReference type="SMART" id="SM00852"/>
    </source>
</evidence>
<dbReference type="InterPro" id="IPR005110">
    <property type="entry name" value="MoeA_linker/N"/>
</dbReference>
<keyword evidence="4 6" id="KW-0501">Molybdenum cofactor biosynthesis</keyword>
<comment type="caution">
    <text evidence="8">The sequence shown here is derived from an EMBL/GenBank/DDBJ whole genome shotgun (WGS) entry which is preliminary data.</text>
</comment>
<dbReference type="Gene3D" id="2.40.340.10">
    <property type="entry name" value="MoeA, C-terminal, domain IV"/>
    <property type="match status" value="1"/>
</dbReference>
<evidence type="ECO:0000256" key="2">
    <source>
        <dbReference type="ARBA" id="ARBA00005046"/>
    </source>
</evidence>
<dbReference type="CDD" id="cd00887">
    <property type="entry name" value="MoeA"/>
    <property type="match status" value="1"/>
</dbReference>
<dbReference type="InterPro" id="IPR036135">
    <property type="entry name" value="MoeA_linker/N_sf"/>
</dbReference>
<dbReference type="Pfam" id="PF03453">
    <property type="entry name" value="MoeA_N"/>
    <property type="match status" value="1"/>
</dbReference>
<dbReference type="PANTHER" id="PTHR10192">
    <property type="entry name" value="MOLYBDOPTERIN BIOSYNTHESIS PROTEIN"/>
    <property type="match status" value="1"/>
</dbReference>